<comment type="caution">
    <text evidence="1">The sequence shown here is derived from an EMBL/GenBank/DDBJ whole genome shotgun (WGS) entry which is preliminary data.</text>
</comment>
<dbReference type="Proteomes" id="UP001595755">
    <property type="component" value="Unassembled WGS sequence"/>
</dbReference>
<proteinExistence type="predicted"/>
<name>A0ABV8S7M8_9BACL</name>
<keyword evidence="2" id="KW-1185">Reference proteome</keyword>
<dbReference type="EMBL" id="JBHSED010000003">
    <property type="protein sequence ID" value="MFC4302499.1"/>
    <property type="molecule type" value="Genomic_DNA"/>
</dbReference>
<accession>A0ABV8S7M8</accession>
<evidence type="ECO:0000313" key="1">
    <source>
        <dbReference type="EMBL" id="MFC4302499.1"/>
    </source>
</evidence>
<evidence type="ECO:0000313" key="2">
    <source>
        <dbReference type="Proteomes" id="UP001595755"/>
    </source>
</evidence>
<sequence length="124" mass="14138">MHNKSARGHRLSGCLLFWLLHGEQLKCIPGEWACPAPFFGCESKFYRGDAKRQLHREIEFTRGIHRLQSVVIVDEAIDEIYRFASGSARMINKVCTHGLLYGAQNTHRIIDDHMTNALSGRELS</sequence>
<gene>
    <name evidence="1" type="ORF">ACFO1S_03475</name>
</gene>
<reference evidence="2" key="1">
    <citation type="journal article" date="2019" name="Int. J. Syst. Evol. Microbiol.">
        <title>The Global Catalogue of Microorganisms (GCM) 10K type strain sequencing project: providing services to taxonomists for standard genome sequencing and annotation.</title>
        <authorList>
            <consortium name="The Broad Institute Genomics Platform"/>
            <consortium name="The Broad Institute Genome Sequencing Center for Infectious Disease"/>
            <person name="Wu L."/>
            <person name="Ma J."/>
        </authorList>
    </citation>
    <scope>NUCLEOTIDE SEQUENCE [LARGE SCALE GENOMIC DNA]</scope>
    <source>
        <strain evidence="2">CGMCC 4.1641</strain>
    </source>
</reference>
<organism evidence="1 2">
    <name type="scientific">Cohnella boryungensis</name>
    <dbReference type="NCBI Taxonomy" id="768479"/>
    <lineage>
        <taxon>Bacteria</taxon>
        <taxon>Bacillati</taxon>
        <taxon>Bacillota</taxon>
        <taxon>Bacilli</taxon>
        <taxon>Bacillales</taxon>
        <taxon>Paenibacillaceae</taxon>
        <taxon>Cohnella</taxon>
    </lineage>
</organism>
<protein>
    <submittedName>
        <fullName evidence="1">Uncharacterized protein</fullName>
    </submittedName>
</protein>